<evidence type="ECO:0000256" key="4">
    <source>
        <dbReference type="ARBA" id="ARBA00023163"/>
    </source>
</evidence>
<dbReference type="EMBL" id="FOKG01000009">
    <property type="protein sequence ID" value="SFB36876.1"/>
    <property type="molecule type" value="Genomic_DNA"/>
</dbReference>
<dbReference type="InterPro" id="IPR036388">
    <property type="entry name" value="WH-like_DNA-bd_sf"/>
</dbReference>
<keyword evidence="4" id="KW-0804">Transcription</keyword>
<dbReference type="Pfam" id="PF00126">
    <property type="entry name" value="HTH_1"/>
    <property type="match status" value="1"/>
</dbReference>
<evidence type="ECO:0000256" key="1">
    <source>
        <dbReference type="ARBA" id="ARBA00009437"/>
    </source>
</evidence>
<dbReference type="PROSITE" id="PS50931">
    <property type="entry name" value="HTH_LYSR"/>
    <property type="match status" value="1"/>
</dbReference>
<dbReference type="AlphaFoldDB" id="A0A1I1AHQ3"/>
<dbReference type="FunFam" id="1.10.10.10:FF:000001">
    <property type="entry name" value="LysR family transcriptional regulator"/>
    <property type="match status" value="1"/>
</dbReference>
<keyword evidence="3 6" id="KW-0238">DNA-binding</keyword>
<dbReference type="PANTHER" id="PTHR30126:SF39">
    <property type="entry name" value="HTH-TYPE TRANSCRIPTIONAL REGULATOR CYSL"/>
    <property type="match status" value="1"/>
</dbReference>
<dbReference type="PRINTS" id="PR00039">
    <property type="entry name" value="HTHLYSR"/>
</dbReference>
<evidence type="ECO:0000313" key="6">
    <source>
        <dbReference type="EMBL" id="SFB36876.1"/>
    </source>
</evidence>
<dbReference type="Proteomes" id="UP000243799">
    <property type="component" value="Unassembled WGS sequence"/>
</dbReference>
<dbReference type="PANTHER" id="PTHR30126">
    <property type="entry name" value="HTH-TYPE TRANSCRIPTIONAL REGULATOR"/>
    <property type="match status" value="1"/>
</dbReference>
<dbReference type="Pfam" id="PF03466">
    <property type="entry name" value="LysR_substrate"/>
    <property type="match status" value="1"/>
</dbReference>
<dbReference type="RefSeq" id="WP_177242644.1">
    <property type="nucleotide sequence ID" value="NZ_FOKG01000009.1"/>
</dbReference>
<dbReference type="SUPFAM" id="SSF46785">
    <property type="entry name" value="Winged helix' DNA-binding domain"/>
    <property type="match status" value="1"/>
</dbReference>
<evidence type="ECO:0000256" key="2">
    <source>
        <dbReference type="ARBA" id="ARBA00023015"/>
    </source>
</evidence>
<protein>
    <submittedName>
        <fullName evidence="6">DNA-binding transcriptional regulator, LysR family</fullName>
    </submittedName>
</protein>
<name>A0A1I1AHQ3_9PSEU</name>
<dbReference type="GO" id="GO:0003700">
    <property type="term" value="F:DNA-binding transcription factor activity"/>
    <property type="evidence" value="ECO:0007669"/>
    <property type="project" value="InterPro"/>
</dbReference>
<dbReference type="CDD" id="cd05466">
    <property type="entry name" value="PBP2_LTTR_substrate"/>
    <property type="match status" value="1"/>
</dbReference>
<comment type="similarity">
    <text evidence="1">Belongs to the LysR transcriptional regulatory family.</text>
</comment>
<dbReference type="Gene3D" id="3.40.190.290">
    <property type="match status" value="1"/>
</dbReference>
<dbReference type="Gene3D" id="1.10.10.10">
    <property type="entry name" value="Winged helix-like DNA-binding domain superfamily/Winged helix DNA-binding domain"/>
    <property type="match status" value="1"/>
</dbReference>
<keyword evidence="7" id="KW-1185">Reference proteome</keyword>
<dbReference type="InterPro" id="IPR005119">
    <property type="entry name" value="LysR_subst-bd"/>
</dbReference>
<proteinExistence type="inferred from homology"/>
<dbReference type="STRING" id="490629.SAMN05216266_109112"/>
<evidence type="ECO:0000313" key="7">
    <source>
        <dbReference type="Proteomes" id="UP000243799"/>
    </source>
</evidence>
<dbReference type="InterPro" id="IPR036390">
    <property type="entry name" value="WH_DNA-bd_sf"/>
</dbReference>
<accession>A0A1I1AHQ3</accession>
<evidence type="ECO:0000259" key="5">
    <source>
        <dbReference type="PROSITE" id="PS50931"/>
    </source>
</evidence>
<reference evidence="7" key="1">
    <citation type="submission" date="2016-10" db="EMBL/GenBank/DDBJ databases">
        <authorList>
            <person name="Varghese N."/>
            <person name="Submissions S."/>
        </authorList>
    </citation>
    <scope>NUCLEOTIDE SEQUENCE [LARGE SCALE GENOMIC DNA]</scope>
    <source>
        <strain evidence="7">CGMCC 4.3568</strain>
    </source>
</reference>
<keyword evidence="2" id="KW-0805">Transcription regulation</keyword>
<evidence type="ECO:0000256" key="3">
    <source>
        <dbReference type="ARBA" id="ARBA00023125"/>
    </source>
</evidence>
<feature type="domain" description="HTH lysR-type" evidence="5">
    <location>
        <begin position="1"/>
        <end position="58"/>
    </location>
</feature>
<dbReference type="SUPFAM" id="SSF53850">
    <property type="entry name" value="Periplasmic binding protein-like II"/>
    <property type="match status" value="1"/>
</dbReference>
<dbReference type="InterPro" id="IPR000847">
    <property type="entry name" value="LysR_HTH_N"/>
</dbReference>
<dbReference type="GO" id="GO:0000976">
    <property type="term" value="F:transcription cis-regulatory region binding"/>
    <property type="evidence" value="ECO:0007669"/>
    <property type="project" value="TreeGrafter"/>
</dbReference>
<organism evidence="6 7">
    <name type="scientific">Amycolatopsis marina</name>
    <dbReference type="NCBI Taxonomy" id="490629"/>
    <lineage>
        <taxon>Bacteria</taxon>
        <taxon>Bacillati</taxon>
        <taxon>Actinomycetota</taxon>
        <taxon>Actinomycetes</taxon>
        <taxon>Pseudonocardiales</taxon>
        <taxon>Pseudonocardiaceae</taxon>
        <taxon>Amycolatopsis</taxon>
    </lineage>
</organism>
<gene>
    <name evidence="6" type="ORF">SAMN05216266_109112</name>
</gene>
<sequence>MDSRQLRTFLEIARLGSFTKAATRLGYAQSTVTAQVKALEAEFGTRLLDRGTRGIGLTAAGSALIRHAEDILRRTEDARAHVRSLGEDTAGGILRVGAPETLCAYRLPTVLQAIATRHPGVRVSFRPGSKADLLDDLASGALDAAFLLEPRLYPGPILVEALVHEPLTVIAAPGHPLVNRSEIHGEDLDAETVLLLDTGCAQRMVFERHLADLGARYRSSMEFTSVEAVKRCVGAGLGIAAVPAVAVHDELRRGDLVALPWPAHDFGLFSQIARHRDRSPTPALAALTETAKELWTSS</sequence>